<dbReference type="SUPFAM" id="SSF55298">
    <property type="entry name" value="YjgF-like"/>
    <property type="match status" value="1"/>
</dbReference>
<dbReference type="InterPro" id="IPR006175">
    <property type="entry name" value="YjgF/YER057c/UK114"/>
</dbReference>
<dbReference type="CDD" id="cd00448">
    <property type="entry name" value="YjgF_YER057c_UK114_family"/>
    <property type="match status" value="1"/>
</dbReference>
<dbReference type="Proteomes" id="UP000006786">
    <property type="component" value="Unassembled WGS sequence"/>
</dbReference>
<keyword evidence="3" id="KW-1185">Reference proteome</keyword>
<dbReference type="Pfam" id="PF01042">
    <property type="entry name" value="Ribonuc_L-PSP"/>
    <property type="match status" value="1"/>
</dbReference>
<dbReference type="EMBL" id="AMRM01000002">
    <property type="protein sequence ID" value="EKF20637.1"/>
    <property type="molecule type" value="Genomic_DNA"/>
</dbReference>
<dbReference type="PANTHER" id="PTHR11803">
    <property type="entry name" value="2-IMINOBUTANOATE/2-IMINOPROPANOATE DEAMINASE RIDA"/>
    <property type="match status" value="1"/>
</dbReference>
<dbReference type="InterPro" id="IPR035959">
    <property type="entry name" value="RutC-like_sf"/>
</dbReference>
<sequence>MTIDLIETAEAALPLGHYSQAAAHRGTLYLSGILPVALDGDTLAVRPFDEQVDLVLAHAGAILSKAGATVADIVKVSIYMTDISNWTSFDARYARFVGNHRPARAVIPVPALHHGFDVEIELIAAVKG</sequence>
<dbReference type="STRING" id="391937.NA2_02594"/>
<name>K2MTI7_9HYPH</name>
<dbReference type="eggNOG" id="COG0251">
    <property type="taxonomic scope" value="Bacteria"/>
</dbReference>
<organism evidence="2 3">
    <name type="scientific">Nitratireductor pacificus pht-3B</name>
    <dbReference type="NCBI Taxonomy" id="391937"/>
    <lineage>
        <taxon>Bacteria</taxon>
        <taxon>Pseudomonadati</taxon>
        <taxon>Pseudomonadota</taxon>
        <taxon>Alphaproteobacteria</taxon>
        <taxon>Hyphomicrobiales</taxon>
        <taxon>Phyllobacteriaceae</taxon>
        <taxon>Nitratireductor</taxon>
    </lineage>
</organism>
<proteinExistence type="inferred from homology"/>
<evidence type="ECO:0000313" key="2">
    <source>
        <dbReference type="EMBL" id="EKF20637.1"/>
    </source>
</evidence>
<dbReference type="GO" id="GO:0019239">
    <property type="term" value="F:deaminase activity"/>
    <property type="evidence" value="ECO:0007669"/>
    <property type="project" value="TreeGrafter"/>
</dbReference>
<comment type="caution">
    <text evidence="2">The sequence shown here is derived from an EMBL/GenBank/DDBJ whole genome shotgun (WGS) entry which is preliminary data.</text>
</comment>
<reference evidence="2 3" key="1">
    <citation type="journal article" date="2012" name="J. Bacteriol.">
        <title>Genome Sequence of Nitratireductor pacificus Type Strain pht-3B.</title>
        <authorList>
            <person name="Lai Q."/>
            <person name="Li G."/>
            <person name="Shao Z."/>
        </authorList>
    </citation>
    <scope>NUCLEOTIDE SEQUENCE [LARGE SCALE GENOMIC DNA]</scope>
    <source>
        <strain evidence="3">pht-3B</strain>
    </source>
</reference>
<gene>
    <name evidence="2" type="ORF">NA2_02594</name>
</gene>
<dbReference type="OrthoDB" id="9799840at2"/>
<protein>
    <submittedName>
        <fullName evidence="2">Putative translation initiation inhibitor, yjgF family protein</fullName>
    </submittedName>
</protein>
<dbReference type="Gene3D" id="3.30.1330.40">
    <property type="entry name" value="RutC-like"/>
    <property type="match status" value="1"/>
</dbReference>
<dbReference type="PANTHER" id="PTHR11803:SF58">
    <property type="entry name" value="PROTEIN HMF1-RELATED"/>
    <property type="match status" value="1"/>
</dbReference>
<accession>K2MTI7</accession>
<evidence type="ECO:0000256" key="1">
    <source>
        <dbReference type="ARBA" id="ARBA00010552"/>
    </source>
</evidence>
<evidence type="ECO:0000313" key="3">
    <source>
        <dbReference type="Proteomes" id="UP000006786"/>
    </source>
</evidence>
<dbReference type="GO" id="GO:0005829">
    <property type="term" value="C:cytosol"/>
    <property type="evidence" value="ECO:0007669"/>
    <property type="project" value="TreeGrafter"/>
</dbReference>
<dbReference type="AlphaFoldDB" id="K2MTI7"/>
<dbReference type="RefSeq" id="WP_008593856.1">
    <property type="nucleotide sequence ID" value="NZ_AMRM01000002.1"/>
</dbReference>
<dbReference type="PATRIC" id="fig|391937.3.peg.538"/>
<comment type="similarity">
    <text evidence="1">Belongs to the RutC family.</text>
</comment>